<accession>X1I230</accession>
<dbReference type="GO" id="GO:0003677">
    <property type="term" value="F:DNA binding"/>
    <property type="evidence" value="ECO:0007669"/>
    <property type="project" value="InterPro"/>
</dbReference>
<dbReference type="InterPro" id="IPR015109">
    <property type="entry name" value="Restrct_endonuc_II_EcoRII_C"/>
</dbReference>
<comment type="caution">
    <text evidence="2">The sequence shown here is derived from an EMBL/GenBank/DDBJ whole genome shotgun (WGS) entry which is preliminary data.</text>
</comment>
<evidence type="ECO:0000259" key="1">
    <source>
        <dbReference type="Pfam" id="PF09019"/>
    </source>
</evidence>
<dbReference type="AlphaFoldDB" id="X1I230"/>
<dbReference type="SUPFAM" id="SSF52980">
    <property type="entry name" value="Restriction endonuclease-like"/>
    <property type="match status" value="1"/>
</dbReference>
<dbReference type="GO" id="GO:0009036">
    <property type="term" value="F:type II site-specific deoxyribonuclease activity"/>
    <property type="evidence" value="ECO:0007669"/>
    <property type="project" value="InterPro"/>
</dbReference>
<dbReference type="Gene3D" id="3.40.91.80">
    <property type="match status" value="1"/>
</dbReference>
<dbReference type="InterPro" id="IPR038365">
    <property type="entry name" value="EcoRII_C_sf"/>
</dbReference>
<proteinExistence type="predicted"/>
<protein>
    <recommendedName>
        <fullName evidence="1">Restriction endonuclease type II EcoRII C-terminal domain-containing protein</fullName>
    </recommendedName>
</protein>
<reference evidence="2" key="1">
    <citation type="journal article" date="2014" name="Front. Microbiol.">
        <title>High frequency of phylogenetically diverse reductive dehalogenase-homologous genes in deep subseafloor sedimentary metagenomes.</title>
        <authorList>
            <person name="Kawai M."/>
            <person name="Futagami T."/>
            <person name="Toyoda A."/>
            <person name="Takaki Y."/>
            <person name="Nishi S."/>
            <person name="Hori S."/>
            <person name="Arai W."/>
            <person name="Tsubouchi T."/>
            <person name="Morono Y."/>
            <person name="Uchiyama I."/>
            <person name="Ito T."/>
            <person name="Fujiyama A."/>
            <person name="Inagaki F."/>
            <person name="Takami H."/>
        </authorList>
    </citation>
    <scope>NUCLEOTIDE SEQUENCE</scope>
    <source>
        <strain evidence="2">Expedition CK06-06</strain>
    </source>
</reference>
<dbReference type="Pfam" id="PF09019">
    <property type="entry name" value="EcoRII-C"/>
    <property type="match status" value="1"/>
</dbReference>
<name>X1I230_9ZZZZ</name>
<organism evidence="2">
    <name type="scientific">marine sediment metagenome</name>
    <dbReference type="NCBI Taxonomy" id="412755"/>
    <lineage>
        <taxon>unclassified sequences</taxon>
        <taxon>metagenomes</taxon>
        <taxon>ecological metagenomes</taxon>
    </lineage>
</organism>
<feature type="non-terminal residue" evidence="2">
    <location>
        <position position="1"/>
    </location>
</feature>
<feature type="domain" description="Restriction endonuclease type II EcoRII C-terminal" evidence="1">
    <location>
        <begin position="55"/>
        <end position="183"/>
    </location>
</feature>
<dbReference type="EMBL" id="BARU01030426">
    <property type="protein sequence ID" value="GAH63370.1"/>
    <property type="molecule type" value="Genomic_DNA"/>
</dbReference>
<sequence length="194" mass="22876">KFEEKMFITAIDNWVSQNKDILKKLSEKISNPHDFAREVCKRFYPIVQKIEFGSSQTRKARGGKTFEHIIKYLLLKIGIECQRPEKKARKILKRVDLVVPNQDVAMTRPDQAYFLSCKRTLRERWKQTIPERKPSWRVFLLTMDDSLPEQKANEINTLGMIIYLKDELKETNHLKSKSWVRKLSELPVDLGVSK</sequence>
<dbReference type="InterPro" id="IPR011335">
    <property type="entry name" value="Restrct_endonuc-II-like"/>
</dbReference>
<dbReference type="GO" id="GO:0009307">
    <property type="term" value="P:DNA restriction-modification system"/>
    <property type="evidence" value="ECO:0007669"/>
    <property type="project" value="InterPro"/>
</dbReference>
<gene>
    <name evidence="2" type="ORF">S03H2_48279</name>
</gene>
<evidence type="ECO:0000313" key="2">
    <source>
        <dbReference type="EMBL" id="GAH63370.1"/>
    </source>
</evidence>